<feature type="transmembrane region" description="Helical" evidence="2">
    <location>
        <begin position="198"/>
        <end position="218"/>
    </location>
</feature>
<organism evidence="3">
    <name type="scientific">Ditylum brightwellii</name>
    <dbReference type="NCBI Taxonomy" id="49249"/>
    <lineage>
        <taxon>Eukaryota</taxon>
        <taxon>Sar</taxon>
        <taxon>Stramenopiles</taxon>
        <taxon>Ochrophyta</taxon>
        <taxon>Bacillariophyta</taxon>
        <taxon>Mediophyceae</taxon>
        <taxon>Lithodesmiophycidae</taxon>
        <taxon>Lithodesmiales</taxon>
        <taxon>Lithodesmiaceae</taxon>
        <taxon>Ditylum</taxon>
    </lineage>
</organism>
<dbReference type="EMBL" id="HBNS01000769">
    <property type="protein sequence ID" value="CAE4579002.1"/>
    <property type="molecule type" value="Transcribed_RNA"/>
</dbReference>
<feature type="region of interest" description="Disordered" evidence="1">
    <location>
        <begin position="120"/>
        <end position="144"/>
    </location>
</feature>
<reference evidence="3" key="1">
    <citation type="submission" date="2021-01" db="EMBL/GenBank/DDBJ databases">
        <authorList>
            <person name="Corre E."/>
            <person name="Pelletier E."/>
            <person name="Niang G."/>
            <person name="Scheremetjew M."/>
            <person name="Finn R."/>
            <person name="Kale V."/>
            <person name="Holt S."/>
            <person name="Cochrane G."/>
            <person name="Meng A."/>
            <person name="Brown T."/>
            <person name="Cohen L."/>
        </authorList>
    </citation>
    <scope>NUCLEOTIDE SEQUENCE</scope>
    <source>
        <strain evidence="3">GSO104</strain>
    </source>
</reference>
<gene>
    <name evidence="3" type="ORF">DBRI00130_LOCUS607</name>
</gene>
<protein>
    <submittedName>
        <fullName evidence="3">Uncharacterized protein</fullName>
    </submittedName>
</protein>
<evidence type="ECO:0000256" key="2">
    <source>
        <dbReference type="SAM" id="Phobius"/>
    </source>
</evidence>
<feature type="transmembrane region" description="Helical" evidence="2">
    <location>
        <begin position="64"/>
        <end position="87"/>
    </location>
</feature>
<proteinExistence type="predicted"/>
<evidence type="ECO:0000313" key="3">
    <source>
        <dbReference type="EMBL" id="CAE4579002.1"/>
    </source>
</evidence>
<evidence type="ECO:0000256" key="1">
    <source>
        <dbReference type="SAM" id="MobiDB-lite"/>
    </source>
</evidence>
<sequence>MFTITGGSSCEQPSFVLIRKKAITLFSPGISRIQQNMSHKTSKLLSTSRLDSKNMKPPRQRQTLLLPLFITVTLLLSSHITNAFTVYPKHNYGSMSRTAQVRFRGPIHDARSFPASITSRTGIYSTPESSMGGSGDTSDDTSTRGKLRQITGFSLTAMRSTMRAATGFSLTTLRATLRVTTGISVTGTMRAIMSILPLWFRFFLQPFLIMYYVPLLMLRGLIGPTKTYKSEAMAAHQQLVSNWSDAIKAAEAAQKGGYWPVHVDEDGNISSALPPDPDTILDITDAVAGSVEVASSLKSEEG</sequence>
<accession>A0A7S4QC61</accession>
<keyword evidence="2" id="KW-0812">Transmembrane</keyword>
<name>A0A7S4QC61_9STRA</name>
<keyword evidence="2" id="KW-1133">Transmembrane helix</keyword>
<dbReference type="AlphaFoldDB" id="A0A7S4QC61"/>
<feature type="compositionally biased region" description="Polar residues" evidence="1">
    <location>
        <begin position="120"/>
        <end position="131"/>
    </location>
</feature>
<keyword evidence="2" id="KW-0472">Membrane</keyword>